<dbReference type="PROSITE" id="PS50805">
    <property type="entry name" value="KRAB"/>
    <property type="match status" value="1"/>
</dbReference>
<keyword evidence="9" id="KW-0804">Transcription</keyword>
<evidence type="ECO:0000313" key="15">
    <source>
        <dbReference type="RefSeq" id="XP_023581425.1"/>
    </source>
</evidence>
<evidence type="ECO:0000256" key="10">
    <source>
        <dbReference type="ARBA" id="ARBA00023242"/>
    </source>
</evidence>
<organism evidence="14 16">
    <name type="scientific">Trichechus manatus latirostris</name>
    <name type="common">Florida manatee</name>
    <dbReference type="NCBI Taxonomy" id="127582"/>
    <lineage>
        <taxon>Eukaryota</taxon>
        <taxon>Metazoa</taxon>
        <taxon>Chordata</taxon>
        <taxon>Craniata</taxon>
        <taxon>Vertebrata</taxon>
        <taxon>Euteleostomi</taxon>
        <taxon>Mammalia</taxon>
        <taxon>Eutheria</taxon>
        <taxon>Afrotheria</taxon>
        <taxon>Sirenia</taxon>
        <taxon>Trichechidae</taxon>
        <taxon>Trichechus</taxon>
    </lineage>
</organism>
<feature type="domain" description="C2H2-type" evidence="12">
    <location>
        <begin position="223"/>
        <end position="250"/>
    </location>
</feature>
<dbReference type="GO" id="GO:0005634">
    <property type="term" value="C:nucleus"/>
    <property type="evidence" value="ECO:0007669"/>
    <property type="project" value="UniProtKB-SubCell"/>
</dbReference>
<dbReference type="FunFam" id="3.30.160.60:FF:000099">
    <property type="entry name" value="Zinc finger protein 79"/>
    <property type="match status" value="1"/>
</dbReference>
<keyword evidence="8" id="KW-0238">DNA-binding</keyword>
<dbReference type="SUPFAM" id="SSF57667">
    <property type="entry name" value="beta-beta-alpha zinc fingers"/>
    <property type="match status" value="4"/>
</dbReference>
<dbReference type="PANTHER" id="PTHR24394:SF48">
    <property type="entry name" value="ZINC FINGER PROTEIN 771"/>
    <property type="match status" value="1"/>
</dbReference>
<keyword evidence="7" id="KW-0805">Transcription regulation</keyword>
<dbReference type="RefSeq" id="XP_023581425.1">
    <property type="nucleotide sequence ID" value="XM_023725657.1"/>
</dbReference>
<comment type="subcellular location">
    <subcellularLocation>
        <location evidence="1">Nucleus</location>
    </subcellularLocation>
</comment>
<dbReference type="GO" id="GO:0000981">
    <property type="term" value="F:DNA-binding transcription factor activity, RNA polymerase II-specific"/>
    <property type="evidence" value="ECO:0007669"/>
    <property type="project" value="TreeGrafter"/>
</dbReference>
<dbReference type="Pfam" id="PF01352">
    <property type="entry name" value="KRAB"/>
    <property type="match status" value="1"/>
</dbReference>
<name>A0A2Y9QIX9_TRIMA</name>
<evidence type="ECO:0000256" key="3">
    <source>
        <dbReference type="ARBA" id="ARBA00022723"/>
    </source>
</evidence>
<feature type="domain" description="C2H2-type" evidence="12">
    <location>
        <begin position="307"/>
        <end position="334"/>
    </location>
</feature>
<dbReference type="CDD" id="cd07765">
    <property type="entry name" value="KRAB_A-box"/>
    <property type="match status" value="1"/>
</dbReference>
<dbReference type="GO" id="GO:0008270">
    <property type="term" value="F:zinc ion binding"/>
    <property type="evidence" value="ECO:0007669"/>
    <property type="project" value="UniProtKB-KW"/>
</dbReference>
<dbReference type="FunFam" id="3.30.160.60:FF:002254">
    <property type="entry name" value="Zinc finger protein 540"/>
    <property type="match status" value="4"/>
</dbReference>
<dbReference type="InterPro" id="IPR013087">
    <property type="entry name" value="Znf_C2H2_type"/>
</dbReference>
<dbReference type="GO" id="GO:0003677">
    <property type="term" value="F:DNA binding"/>
    <property type="evidence" value="ECO:0007669"/>
    <property type="project" value="UniProtKB-KW"/>
</dbReference>
<proteinExistence type="inferred from homology"/>
<evidence type="ECO:0000256" key="7">
    <source>
        <dbReference type="ARBA" id="ARBA00023015"/>
    </source>
</evidence>
<keyword evidence="10" id="KW-0539">Nucleus</keyword>
<sequence length="366" mass="41926">MDSVTGADVAVDFTQEEWALLDLSQRKLYREVMTETFRNLASVVSRNPNDGEKLSTENIIVRFMRNDIWSSMVGEIYKLHGVEEQDDNQKTHVSMQPVFNRRHMVENLCESYEDDQCGQTFSWIPDVSVLKRTLIEAYRSECPECGKSFMDHSSLRRHIRSHSGCSACQCKQCGACSCRSYLSTSVSAFTGRKPYECKECGKTFRWPSHLTSHVRCHSGERPYECKECGKAFHTSSNLTIHMKIHSGERPYECKECGKAFRQSSGLTTHKRTHSGERPYECKGCGKAFRLSSHLTRHMRTHSGERPYECKECGKAFSQSSSLTTHVRTHSGEQPYECEECGKAFSQSSYFTKHISTHSGERPYEYK</sequence>
<protein>
    <submittedName>
        <fullName evidence="15 16">Zinc finger protein 699-like isoform X1</fullName>
    </submittedName>
</protein>
<keyword evidence="6" id="KW-0862">Zinc</keyword>
<evidence type="ECO:0000259" key="13">
    <source>
        <dbReference type="PROSITE" id="PS50805"/>
    </source>
</evidence>
<feature type="domain" description="C2H2-type" evidence="12">
    <location>
        <begin position="195"/>
        <end position="222"/>
    </location>
</feature>
<evidence type="ECO:0000256" key="4">
    <source>
        <dbReference type="ARBA" id="ARBA00022737"/>
    </source>
</evidence>
<dbReference type="Gene3D" id="6.10.140.140">
    <property type="match status" value="1"/>
</dbReference>
<feature type="domain" description="C2H2-type" evidence="12">
    <location>
        <begin position="251"/>
        <end position="278"/>
    </location>
</feature>
<evidence type="ECO:0000256" key="5">
    <source>
        <dbReference type="ARBA" id="ARBA00022771"/>
    </source>
</evidence>
<dbReference type="Pfam" id="PF00096">
    <property type="entry name" value="zf-C2H2"/>
    <property type="match status" value="5"/>
</dbReference>
<feature type="domain" description="C2H2-type" evidence="12">
    <location>
        <begin position="335"/>
        <end position="362"/>
    </location>
</feature>
<dbReference type="PROSITE" id="PS50157">
    <property type="entry name" value="ZINC_FINGER_C2H2_2"/>
    <property type="match status" value="7"/>
</dbReference>
<feature type="domain" description="C2H2-type" evidence="12">
    <location>
        <begin position="279"/>
        <end position="306"/>
    </location>
</feature>
<accession>A0A2Y9QIX9</accession>
<reference evidence="15 16" key="1">
    <citation type="submission" date="2025-04" db="UniProtKB">
        <authorList>
            <consortium name="RefSeq"/>
        </authorList>
    </citation>
    <scope>IDENTIFICATION</scope>
</reference>
<dbReference type="InterPro" id="IPR036236">
    <property type="entry name" value="Znf_C2H2_sf"/>
</dbReference>
<dbReference type="SMART" id="SM00349">
    <property type="entry name" value="KRAB"/>
    <property type="match status" value="1"/>
</dbReference>
<evidence type="ECO:0000256" key="9">
    <source>
        <dbReference type="ARBA" id="ARBA00023163"/>
    </source>
</evidence>
<dbReference type="SMART" id="SM00355">
    <property type="entry name" value="ZnF_C2H2"/>
    <property type="match status" value="7"/>
</dbReference>
<dbReference type="Proteomes" id="UP000248480">
    <property type="component" value="Unplaced"/>
</dbReference>
<dbReference type="InterPro" id="IPR036051">
    <property type="entry name" value="KRAB_dom_sf"/>
</dbReference>
<dbReference type="PROSITE" id="PS00028">
    <property type="entry name" value="ZINC_FINGER_C2H2_1"/>
    <property type="match status" value="7"/>
</dbReference>
<evidence type="ECO:0000259" key="12">
    <source>
        <dbReference type="PROSITE" id="PS50157"/>
    </source>
</evidence>
<evidence type="ECO:0000256" key="6">
    <source>
        <dbReference type="ARBA" id="ARBA00022833"/>
    </source>
</evidence>
<dbReference type="InterPro" id="IPR001909">
    <property type="entry name" value="KRAB"/>
</dbReference>
<keyword evidence="5 11" id="KW-0863">Zinc-finger</keyword>
<keyword evidence="4" id="KW-0677">Repeat</keyword>
<dbReference type="AlphaFoldDB" id="A0A2Y9QIX9"/>
<evidence type="ECO:0000256" key="2">
    <source>
        <dbReference type="ARBA" id="ARBA00006991"/>
    </source>
</evidence>
<evidence type="ECO:0000256" key="11">
    <source>
        <dbReference type="PROSITE-ProRule" id="PRU00042"/>
    </source>
</evidence>
<evidence type="ECO:0000256" key="1">
    <source>
        <dbReference type="ARBA" id="ARBA00004123"/>
    </source>
</evidence>
<evidence type="ECO:0000313" key="14">
    <source>
        <dbReference type="Proteomes" id="UP000248480"/>
    </source>
</evidence>
<feature type="domain" description="KRAB" evidence="13">
    <location>
        <begin position="4"/>
        <end position="81"/>
    </location>
</feature>
<keyword evidence="3" id="KW-0479">Metal-binding</keyword>
<dbReference type="GeneID" id="101347396"/>
<keyword evidence="14" id="KW-1185">Reference proteome</keyword>
<dbReference type="PANTHER" id="PTHR24394">
    <property type="entry name" value="ZINC FINGER PROTEIN"/>
    <property type="match status" value="1"/>
</dbReference>
<comment type="similarity">
    <text evidence="2">Belongs to the krueppel C2H2-type zinc-finger protein family.</text>
</comment>
<dbReference type="FunFam" id="3.30.160.60:FF:001009">
    <property type="entry name" value="Zinc finger protein 26"/>
    <property type="match status" value="1"/>
</dbReference>
<feature type="domain" description="C2H2-type" evidence="12">
    <location>
        <begin position="140"/>
        <end position="167"/>
    </location>
</feature>
<dbReference type="KEGG" id="tmu:101347396"/>
<dbReference type="RefSeq" id="XP_023581426.1">
    <property type="nucleotide sequence ID" value="XM_023725658.1"/>
</dbReference>
<dbReference type="Pfam" id="PF13465">
    <property type="entry name" value="zf-H2C2_2"/>
    <property type="match status" value="1"/>
</dbReference>
<dbReference type="FunFam" id="3.30.160.60:FF:000052">
    <property type="entry name" value="zinc finger protein 546 isoform X1"/>
    <property type="match status" value="1"/>
</dbReference>
<evidence type="ECO:0000313" key="16">
    <source>
        <dbReference type="RefSeq" id="XP_023581426.1"/>
    </source>
</evidence>
<evidence type="ECO:0000256" key="8">
    <source>
        <dbReference type="ARBA" id="ARBA00023125"/>
    </source>
</evidence>
<gene>
    <name evidence="15 16" type="primary">LOC101347396</name>
</gene>
<dbReference type="SUPFAM" id="SSF109640">
    <property type="entry name" value="KRAB domain (Kruppel-associated box)"/>
    <property type="match status" value="1"/>
</dbReference>
<dbReference type="Gene3D" id="3.30.160.60">
    <property type="entry name" value="Classic Zinc Finger"/>
    <property type="match status" value="7"/>
</dbReference>